<dbReference type="Gene3D" id="3.30.565.10">
    <property type="entry name" value="Histidine kinase-like ATPase, C-terminal domain"/>
    <property type="match status" value="1"/>
</dbReference>
<dbReference type="GO" id="GO:0042802">
    <property type="term" value="F:identical protein binding"/>
    <property type="evidence" value="ECO:0007669"/>
    <property type="project" value="TreeGrafter"/>
</dbReference>
<dbReference type="Pfam" id="PF14501">
    <property type="entry name" value="HATPase_c_5"/>
    <property type="match status" value="1"/>
</dbReference>
<dbReference type="InterPro" id="IPR036890">
    <property type="entry name" value="HATPase_C_sf"/>
</dbReference>
<evidence type="ECO:0000259" key="1">
    <source>
        <dbReference type="Pfam" id="PF14501"/>
    </source>
</evidence>
<reference evidence="2 3" key="1">
    <citation type="journal article" date="2016" name="Genome Announc.">
        <title>Complete Genome Sequences of Aerococcus christensenii CCUG 28831T, Aerococcus sanguinicola CCUG 43001T, Aerococcus urinae CCUG 36881T, Aerococcus urinaeequi CCUG 28094T, Aerococcus urinaehominis CCUG 42038 BT, and Aerococcus viridans CCUG 4311T.</title>
        <authorList>
            <person name="Carkaci D."/>
            <person name="Dargis R."/>
            <person name="Nielsen X.C."/>
            <person name="Skovgaard O."/>
            <person name="Fuursted K."/>
            <person name="Christensen J.J."/>
        </authorList>
    </citation>
    <scope>NUCLEOTIDE SEQUENCE [LARGE SCALE GENOMIC DNA]</scope>
    <source>
        <strain evidence="2 3">CCUG42038B</strain>
    </source>
</reference>
<dbReference type="SUPFAM" id="SSF55874">
    <property type="entry name" value="ATPase domain of HSP90 chaperone/DNA topoisomerase II/histidine kinase"/>
    <property type="match status" value="1"/>
</dbReference>
<dbReference type="STRING" id="128944.AWM75_04370"/>
<dbReference type="PANTHER" id="PTHR40448">
    <property type="entry name" value="TWO-COMPONENT SENSOR HISTIDINE KINASE"/>
    <property type="match status" value="1"/>
</dbReference>
<name>A0A0X8FL80_9LACT</name>
<keyword evidence="3" id="KW-1185">Reference proteome</keyword>
<organism evidence="2 3">
    <name type="scientific">Aerococcus urinaehominis</name>
    <dbReference type="NCBI Taxonomy" id="128944"/>
    <lineage>
        <taxon>Bacteria</taxon>
        <taxon>Bacillati</taxon>
        <taxon>Bacillota</taxon>
        <taxon>Bacilli</taxon>
        <taxon>Lactobacillales</taxon>
        <taxon>Aerococcaceae</taxon>
        <taxon>Aerococcus</taxon>
    </lineage>
</organism>
<evidence type="ECO:0000313" key="2">
    <source>
        <dbReference type="EMBL" id="AMB99282.1"/>
    </source>
</evidence>
<dbReference type="KEGG" id="auh:AWM75_04370"/>
<dbReference type="EMBL" id="CP014163">
    <property type="protein sequence ID" value="AMB99282.1"/>
    <property type="molecule type" value="Genomic_DNA"/>
</dbReference>
<reference evidence="3" key="2">
    <citation type="submission" date="2016-01" db="EMBL/GenBank/DDBJ databases">
        <title>Six Aerococcus type strain genome sequencing and assembly using PacBio and Illumina Hiseq.</title>
        <authorList>
            <person name="Carkaci D."/>
            <person name="Dargis R."/>
            <person name="Nielsen X.C."/>
            <person name="Skovgaard O."/>
            <person name="Fuursted K."/>
            <person name="Christensen J.J."/>
        </authorList>
    </citation>
    <scope>NUCLEOTIDE SEQUENCE [LARGE SCALE GENOMIC DNA]</scope>
    <source>
        <strain evidence="3">CCUG42038B</strain>
    </source>
</reference>
<dbReference type="PANTHER" id="PTHR40448:SF1">
    <property type="entry name" value="TWO-COMPONENT SENSOR HISTIDINE KINASE"/>
    <property type="match status" value="1"/>
</dbReference>
<proteinExistence type="predicted"/>
<dbReference type="AlphaFoldDB" id="A0A0X8FL80"/>
<sequence>MEARLDNMAKYVDQLEASQDKIRAFRHDYKNLLTTVKSLLNDNRIDDLLEFVAGLDSYSKRELDIKNDKILDLTKVKNPYVKALLLEKFYLIADKGVLVYFECPHNIQDFYLADYDLIRILGILLDNALEAVADQNQARQINILFYLEGNQIEIYIENSLNQAIDLEKIQIKGFSSKANHTGLGLSNLRRIAKKYPNLFIHLENQANTFSVQLIITAP</sequence>
<evidence type="ECO:0000313" key="3">
    <source>
        <dbReference type="Proteomes" id="UP000062260"/>
    </source>
</evidence>
<protein>
    <recommendedName>
        <fullName evidence="1">Sensor histidine kinase NatK-like C-terminal domain-containing protein</fullName>
    </recommendedName>
</protein>
<dbReference type="Proteomes" id="UP000062260">
    <property type="component" value="Chromosome"/>
</dbReference>
<feature type="domain" description="Sensor histidine kinase NatK-like C-terminal" evidence="1">
    <location>
        <begin position="115"/>
        <end position="215"/>
    </location>
</feature>
<accession>A0A0X8FL80</accession>
<gene>
    <name evidence="2" type="ORF">AWM75_04370</name>
</gene>
<dbReference type="InterPro" id="IPR032834">
    <property type="entry name" value="NatK-like_C"/>
</dbReference>